<dbReference type="EMBL" id="JBHTHM010000266">
    <property type="protein sequence ID" value="MFD0783930.1"/>
    <property type="molecule type" value="Genomic_DNA"/>
</dbReference>
<dbReference type="PANTHER" id="PTHR47504:SF5">
    <property type="entry name" value="RIGHT ORIGIN-BINDING PROTEIN"/>
    <property type="match status" value="1"/>
</dbReference>
<dbReference type="SUPFAM" id="SSF55136">
    <property type="entry name" value="Probable bacterial effector-binding domain"/>
    <property type="match status" value="1"/>
</dbReference>
<dbReference type="Gene3D" id="1.10.10.60">
    <property type="entry name" value="Homeodomain-like"/>
    <property type="match status" value="2"/>
</dbReference>
<keyword evidence="7" id="KW-1185">Reference proteome</keyword>
<dbReference type="PANTHER" id="PTHR47504">
    <property type="entry name" value="RIGHT ORIGIN-BINDING PROTEIN"/>
    <property type="match status" value="1"/>
</dbReference>
<feature type="domain" description="HTH araC/xylS-type" evidence="4">
    <location>
        <begin position="6"/>
        <end position="104"/>
    </location>
</feature>
<dbReference type="SMART" id="SM00342">
    <property type="entry name" value="HTH_ARAC"/>
    <property type="match status" value="1"/>
</dbReference>
<gene>
    <name evidence="5" type="ORF">ACFQZ8_08385</name>
    <name evidence="6" type="ORF">ACFQZ8_08390</name>
</gene>
<evidence type="ECO:0000259" key="4">
    <source>
        <dbReference type="PROSITE" id="PS01124"/>
    </source>
</evidence>
<keyword evidence="3" id="KW-0804">Transcription</keyword>
<dbReference type="Pfam" id="PF12833">
    <property type="entry name" value="HTH_18"/>
    <property type="match status" value="1"/>
</dbReference>
<dbReference type="EMBL" id="JBHTHM010000266">
    <property type="protein sequence ID" value="MFD0783931.1"/>
    <property type="molecule type" value="Genomic_DNA"/>
</dbReference>
<dbReference type="PROSITE" id="PS01124">
    <property type="entry name" value="HTH_ARAC_FAMILY_2"/>
    <property type="match status" value="1"/>
</dbReference>
<sequence length="216" mass="23770">MISALNRLVDFVEAHLTEDFDVNGLARTVGTTEYHLRRMFSSLAGMPLSEYVRRRRMTVAAADVVRGEDDLLSIAVRHGYGSTEAFGRAFRAVHGTGPGDVRRDGGPLRTQPQLRFRLTVEGSIPMDTRIVDRPAFRLVGHAARVPLIHHGINPYIQQHITGLPQEAHLRLKTLSNTEPGGLLQVSDDVDPDGTEGSELTYLHGVAVSRDTATPCR</sequence>
<dbReference type="InterPro" id="IPR011256">
    <property type="entry name" value="Reg_factor_effector_dom_sf"/>
</dbReference>
<evidence type="ECO:0000256" key="2">
    <source>
        <dbReference type="ARBA" id="ARBA00023125"/>
    </source>
</evidence>
<evidence type="ECO:0000313" key="6">
    <source>
        <dbReference type="EMBL" id="MFD0783931.1"/>
    </source>
</evidence>
<evidence type="ECO:0000256" key="1">
    <source>
        <dbReference type="ARBA" id="ARBA00023015"/>
    </source>
</evidence>
<evidence type="ECO:0000313" key="7">
    <source>
        <dbReference type="Proteomes" id="UP001597053"/>
    </source>
</evidence>
<proteinExistence type="predicted"/>
<dbReference type="InterPro" id="IPR050959">
    <property type="entry name" value="MarA-like"/>
</dbReference>
<evidence type="ECO:0000256" key="3">
    <source>
        <dbReference type="ARBA" id="ARBA00023163"/>
    </source>
</evidence>
<accession>A0ABW2ZZ40</accession>
<evidence type="ECO:0000313" key="5">
    <source>
        <dbReference type="EMBL" id="MFD0783930.1"/>
    </source>
</evidence>
<dbReference type="InterPro" id="IPR009057">
    <property type="entry name" value="Homeodomain-like_sf"/>
</dbReference>
<protein>
    <submittedName>
        <fullName evidence="5">Helix-turn-helix domain-containing protein</fullName>
    </submittedName>
</protein>
<keyword evidence="1" id="KW-0805">Transcription regulation</keyword>
<comment type="caution">
    <text evidence="5">The sequence shown here is derived from an EMBL/GenBank/DDBJ whole genome shotgun (WGS) entry which is preliminary data.</text>
</comment>
<reference evidence="5" key="1">
    <citation type="journal article" date="2014" name="Int. J. Syst. Evol. Microbiol.">
        <title>Complete genome of a new Firmicutes species belonging to the dominant human colonic microbiota ('Ruminococcus bicirculans') reveals two chromosomes and a selective capacity to utilize plant glucans.</title>
        <authorList>
            <consortium name="NISC Comparative Sequencing Program"/>
            <person name="Wegmann U."/>
            <person name="Louis P."/>
            <person name="Goesmann A."/>
            <person name="Henrissat B."/>
            <person name="Duncan S.H."/>
            <person name="Flint H.J."/>
        </authorList>
    </citation>
    <scope>NUCLEOTIDE SEQUENCE</scope>
    <source>
        <strain evidence="5">JCM 32148</strain>
    </source>
</reference>
<name>A0ABW2ZZ40_9ACTN</name>
<reference evidence="5" key="3">
    <citation type="submission" date="2024-09" db="EMBL/GenBank/DDBJ databases">
        <authorList>
            <person name="Sun Q."/>
            <person name="Mori K."/>
        </authorList>
    </citation>
    <scope>NUCLEOTIDE SEQUENCE</scope>
    <source>
        <strain evidence="5">JCM 32148</strain>
    </source>
</reference>
<organism evidence="5 7">
    <name type="scientific">Micromonospora azadirachtae</name>
    <dbReference type="NCBI Taxonomy" id="1970735"/>
    <lineage>
        <taxon>Bacteria</taxon>
        <taxon>Bacillati</taxon>
        <taxon>Actinomycetota</taxon>
        <taxon>Actinomycetes</taxon>
        <taxon>Micromonosporales</taxon>
        <taxon>Micromonosporaceae</taxon>
        <taxon>Micromonospora</taxon>
    </lineage>
</organism>
<reference evidence="7" key="2">
    <citation type="journal article" date="2019" name="Int. J. Syst. Evol. Microbiol.">
        <title>The Global Catalogue of Microorganisms (GCM) 10K type strain sequencing project: providing services to taxonomists for standard genome sequencing and annotation.</title>
        <authorList>
            <consortium name="The Broad Institute Genomics Platform"/>
            <consortium name="The Broad Institute Genome Sequencing Center for Infectious Disease"/>
            <person name="Wu L."/>
            <person name="Ma J."/>
        </authorList>
    </citation>
    <scope>NUCLEOTIDE SEQUENCE [LARGE SCALE GENOMIC DNA]</scope>
    <source>
        <strain evidence="7">JCM 32148</strain>
    </source>
</reference>
<dbReference type="SUPFAM" id="SSF46689">
    <property type="entry name" value="Homeodomain-like"/>
    <property type="match status" value="2"/>
</dbReference>
<keyword evidence="2" id="KW-0238">DNA-binding</keyword>
<dbReference type="Proteomes" id="UP001597053">
    <property type="component" value="Unassembled WGS sequence"/>
</dbReference>
<dbReference type="InterPro" id="IPR018060">
    <property type="entry name" value="HTH_AraC"/>
</dbReference>